<sequence length="341" mass="39252">MSQSTFISLFSVTQSTSDVDKQIPLYQSFGFVVDDGYQALEVLPDEYFTARGIERSNLIKSVCLRQPADPYMHLILHQFKGLKQGPAWPAPFDQVGSRCFSMLVRDVAHEVALIRKGFPNIRFLHDPMTIRRSWGVTTTALFIDPEGGFVELIEIENGSPYDPSKVKAPNFDDVQWLHFMYNCTNYKVTKKFYESFGMTHDAGVNFRPRSGYYPTYEGYSQLMEDAFGLDQETLLETGFLRNEDDVSNMHLELMDYTAGSLKDPDNKPTWAQKGIARYCFKVPDYAGALAHQKARGTKIYVEDQRACLMWGNTQWFFFGDMDGNLLTQEQWYPTRCWGEKY</sequence>
<dbReference type="Gene3D" id="3.10.180.10">
    <property type="entry name" value="2,3-Dihydroxybiphenyl 1,2-Dioxygenase, domain 1"/>
    <property type="match status" value="2"/>
</dbReference>
<dbReference type="GeneID" id="25288190"/>
<dbReference type="VEuPathDB" id="FungiDB:Z518_00119"/>
<proteinExistence type="predicted"/>
<dbReference type="OrthoDB" id="4525314at2759"/>
<dbReference type="HOGENOM" id="CLU_814198_0_0_1"/>
<protein>
    <recommendedName>
        <fullName evidence="3">VOC domain-containing protein</fullName>
    </recommendedName>
</protein>
<gene>
    <name evidence="1" type="ORF">Z518_00119</name>
</gene>
<dbReference type="AlphaFoldDB" id="A0A0D2J0A2"/>
<accession>A0A0D2J0A2</accession>
<organism evidence="1 2">
    <name type="scientific">Rhinocladiella mackenziei CBS 650.93</name>
    <dbReference type="NCBI Taxonomy" id="1442369"/>
    <lineage>
        <taxon>Eukaryota</taxon>
        <taxon>Fungi</taxon>
        <taxon>Dikarya</taxon>
        <taxon>Ascomycota</taxon>
        <taxon>Pezizomycotina</taxon>
        <taxon>Eurotiomycetes</taxon>
        <taxon>Chaetothyriomycetidae</taxon>
        <taxon>Chaetothyriales</taxon>
        <taxon>Herpotrichiellaceae</taxon>
        <taxon>Rhinocladiella</taxon>
    </lineage>
</organism>
<keyword evidence="2" id="KW-1185">Reference proteome</keyword>
<name>A0A0D2J0A2_9EURO</name>
<evidence type="ECO:0008006" key="3">
    <source>
        <dbReference type="Google" id="ProtNLM"/>
    </source>
</evidence>
<dbReference type="RefSeq" id="XP_013276177.1">
    <property type="nucleotide sequence ID" value="XM_013420723.1"/>
</dbReference>
<reference evidence="1 2" key="1">
    <citation type="submission" date="2015-01" db="EMBL/GenBank/DDBJ databases">
        <title>The Genome Sequence of Rhinocladiella mackenzie CBS 650.93.</title>
        <authorList>
            <consortium name="The Broad Institute Genomics Platform"/>
            <person name="Cuomo C."/>
            <person name="de Hoog S."/>
            <person name="Gorbushina A."/>
            <person name="Stielow B."/>
            <person name="Teixiera M."/>
            <person name="Abouelleil A."/>
            <person name="Chapman S.B."/>
            <person name="Priest M."/>
            <person name="Young S.K."/>
            <person name="Wortman J."/>
            <person name="Nusbaum C."/>
            <person name="Birren B."/>
        </authorList>
    </citation>
    <scope>NUCLEOTIDE SEQUENCE [LARGE SCALE GENOMIC DNA]</scope>
    <source>
        <strain evidence="1 2">CBS 650.93</strain>
    </source>
</reference>
<dbReference type="EMBL" id="KN847475">
    <property type="protein sequence ID" value="KIX09041.1"/>
    <property type="molecule type" value="Genomic_DNA"/>
</dbReference>
<evidence type="ECO:0000313" key="2">
    <source>
        <dbReference type="Proteomes" id="UP000053617"/>
    </source>
</evidence>
<dbReference type="SUPFAM" id="SSF54593">
    <property type="entry name" value="Glyoxalase/Bleomycin resistance protein/Dihydroxybiphenyl dioxygenase"/>
    <property type="match status" value="2"/>
</dbReference>
<dbReference type="InterPro" id="IPR029068">
    <property type="entry name" value="Glyas_Bleomycin-R_OHBP_Dase"/>
</dbReference>
<dbReference type="Proteomes" id="UP000053617">
    <property type="component" value="Unassembled WGS sequence"/>
</dbReference>
<evidence type="ECO:0000313" key="1">
    <source>
        <dbReference type="EMBL" id="KIX09041.1"/>
    </source>
</evidence>